<evidence type="ECO:0000313" key="3">
    <source>
        <dbReference type="Proteomes" id="UP001150941"/>
    </source>
</evidence>
<dbReference type="Proteomes" id="UP001150941">
    <property type="component" value="Unassembled WGS sequence"/>
</dbReference>
<comment type="caution">
    <text evidence="2">The sequence shown here is derived from an EMBL/GenBank/DDBJ whole genome shotgun (WGS) entry which is preliminary data.</text>
</comment>
<proteinExistence type="predicted"/>
<keyword evidence="3" id="KW-1185">Reference proteome</keyword>
<dbReference type="InterPro" id="IPR036291">
    <property type="entry name" value="NAD(P)-bd_dom_sf"/>
</dbReference>
<dbReference type="RefSeq" id="XP_058331552.1">
    <property type="nucleotide sequence ID" value="XM_058472549.1"/>
</dbReference>
<dbReference type="Gene3D" id="3.40.50.720">
    <property type="entry name" value="NAD(P)-binding Rossmann-like Domain"/>
    <property type="match status" value="1"/>
</dbReference>
<reference evidence="2" key="1">
    <citation type="submission" date="2022-11" db="EMBL/GenBank/DDBJ databases">
        <authorList>
            <person name="Petersen C."/>
        </authorList>
    </citation>
    <scope>NUCLEOTIDE SEQUENCE</scope>
    <source>
        <strain evidence="2">IBT 19713</strain>
    </source>
</reference>
<feature type="domain" description="PRISE-like Rossmann-fold" evidence="1">
    <location>
        <begin position="7"/>
        <end position="393"/>
    </location>
</feature>
<dbReference type="EMBL" id="JAPQKS010000003">
    <property type="protein sequence ID" value="KAJ5238633.1"/>
    <property type="molecule type" value="Genomic_DNA"/>
</dbReference>
<accession>A0A9W9P8Q3</accession>
<organism evidence="2 3">
    <name type="scientific">Penicillium chermesinum</name>
    <dbReference type="NCBI Taxonomy" id="63820"/>
    <lineage>
        <taxon>Eukaryota</taxon>
        <taxon>Fungi</taxon>
        <taxon>Dikarya</taxon>
        <taxon>Ascomycota</taxon>
        <taxon>Pezizomycotina</taxon>
        <taxon>Eurotiomycetes</taxon>
        <taxon>Eurotiomycetidae</taxon>
        <taxon>Eurotiales</taxon>
        <taxon>Aspergillaceae</taxon>
        <taxon>Penicillium</taxon>
    </lineage>
</organism>
<name>A0A9W9P8Q3_9EURO</name>
<dbReference type="PANTHER" id="PTHR32487:SF8">
    <property type="entry name" value="NAD-DEPENDENT EPIMERASE_DEHYDRATASE DOMAIN-CONTAINING PROTEIN"/>
    <property type="match status" value="1"/>
</dbReference>
<dbReference type="AlphaFoldDB" id="A0A9W9P8Q3"/>
<evidence type="ECO:0000313" key="2">
    <source>
        <dbReference type="EMBL" id="KAJ5238633.1"/>
    </source>
</evidence>
<dbReference type="InterPro" id="IPR055222">
    <property type="entry name" value="PRISE-like_Rossmann-fold"/>
</dbReference>
<dbReference type="PANTHER" id="PTHR32487">
    <property type="entry name" value="3-OXO-DELTA(4,5)-STEROID 5-BETA-REDUCTASE"/>
    <property type="match status" value="1"/>
</dbReference>
<dbReference type="GeneID" id="83199852"/>
<dbReference type="OrthoDB" id="1731983at2759"/>
<dbReference type="CDD" id="cd08948">
    <property type="entry name" value="5beta-POR_like_SDR_a"/>
    <property type="match status" value="1"/>
</dbReference>
<dbReference type="Pfam" id="PF22917">
    <property type="entry name" value="PRISE"/>
    <property type="match status" value="1"/>
</dbReference>
<sequence>MAEDHHALVFGASGVTGWSIVDSILRGYPTPETFRRVTALTNRPLSPEAAQWPSSEKLKLVSGIDLLQDSQLNLQQQLRERVPDIETVTEVYFFAYAMDPNPEIETKKNEQILRQGVAAVDSLSPKLRFVLLGTGVKEYGIHLLDKFPWGHKLPLKETHPPLPEPYRSELFYYPQLEVLSHLAQGKRWKHCRVLPDIIVGFVPNNNFYSLAQWLAMFLSLYREINGEGATVVFPGTMKSWKALSQDSSQDLIARFSIYASLDPHIGVGERYNIADSEEPTTWEVKWPIVCEYFGLKGASPEGGSGPDPARYIAENNSRWAEMEEKYNLQKGHGQSNDRSLSMVPHFLMSASDFDRPLDMTKTHQAWGPSKEEADVRQCWYTAFDRYRRAKIIP</sequence>
<evidence type="ECO:0000259" key="1">
    <source>
        <dbReference type="Pfam" id="PF22917"/>
    </source>
</evidence>
<dbReference type="SUPFAM" id="SSF51735">
    <property type="entry name" value="NAD(P)-binding Rossmann-fold domains"/>
    <property type="match status" value="1"/>
</dbReference>
<gene>
    <name evidence="2" type="ORF">N7468_003252</name>
</gene>
<reference evidence="2" key="2">
    <citation type="journal article" date="2023" name="IMA Fungus">
        <title>Comparative genomic study of the Penicillium genus elucidates a diverse pangenome and 15 lateral gene transfer events.</title>
        <authorList>
            <person name="Petersen C."/>
            <person name="Sorensen T."/>
            <person name="Nielsen M.R."/>
            <person name="Sondergaard T.E."/>
            <person name="Sorensen J.L."/>
            <person name="Fitzpatrick D.A."/>
            <person name="Frisvad J.C."/>
            <person name="Nielsen K.L."/>
        </authorList>
    </citation>
    <scope>NUCLEOTIDE SEQUENCE</scope>
    <source>
        <strain evidence="2">IBT 19713</strain>
    </source>
</reference>
<protein>
    <recommendedName>
        <fullName evidence="1">PRISE-like Rossmann-fold domain-containing protein</fullName>
    </recommendedName>
</protein>